<evidence type="ECO:0000313" key="4">
    <source>
        <dbReference type="Proteomes" id="UP000015441"/>
    </source>
</evidence>
<feature type="region of interest" description="Disordered" evidence="1">
    <location>
        <begin position="515"/>
        <end position="551"/>
    </location>
</feature>
<reference evidence="3 4" key="1">
    <citation type="journal article" date="2010" name="Science">
        <title>Genome expansion and gene loss in powdery mildew fungi reveal tradeoffs in extreme parasitism.</title>
        <authorList>
            <person name="Spanu P.D."/>
            <person name="Abbott J.C."/>
            <person name="Amselem J."/>
            <person name="Burgis T.A."/>
            <person name="Soanes D.M."/>
            <person name="Stueber K."/>
            <person name="Ver Loren van Themaat E."/>
            <person name="Brown J.K.M."/>
            <person name="Butcher S.A."/>
            <person name="Gurr S.J."/>
            <person name="Lebrun M.-H."/>
            <person name="Ridout C.J."/>
            <person name="Schulze-Lefert P."/>
            <person name="Talbot N.J."/>
            <person name="Ahmadinejad N."/>
            <person name="Ametz C."/>
            <person name="Barton G.R."/>
            <person name="Benjdia M."/>
            <person name="Bidzinski P."/>
            <person name="Bindschedler L.V."/>
            <person name="Both M."/>
            <person name="Brewer M.T."/>
            <person name="Cadle-Davidson L."/>
            <person name="Cadle-Davidson M.M."/>
            <person name="Collemare J."/>
            <person name="Cramer R."/>
            <person name="Frenkel O."/>
            <person name="Godfrey D."/>
            <person name="Harriman J."/>
            <person name="Hoede C."/>
            <person name="King B.C."/>
            <person name="Klages S."/>
            <person name="Kleemann J."/>
            <person name="Knoll D."/>
            <person name="Koti P.S."/>
            <person name="Kreplak J."/>
            <person name="Lopez-Ruiz F.J."/>
            <person name="Lu X."/>
            <person name="Maekawa T."/>
            <person name="Mahanil S."/>
            <person name="Micali C."/>
            <person name="Milgroom M.G."/>
            <person name="Montana G."/>
            <person name="Noir S."/>
            <person name="O'Connell R.J."/>
            <person name="Oberhaensli S."/>
            <person name="Parlange F."/>
            <person name="Pedersen C."/>
            <person name="Quesneville H."/>
            <person name="Reinhardt R."/>
            <person name="Rott M."/>
            <person name="Sacristan S."/>
            <person name="Schmidt S.M."/>
            <person name="Schoen M."/>
            <person name="Skamnioti P."/>
            <person name="Sommer H."/>
            <person name="Stephens A."/>
            <person name="Takahara H."/>
            <person name="Thordal-Christensen H."/>
            <person name="Vigouroux M."/>
            <person name="Wessling R."/>
            <person name="Wicker T."/>
            <person name="Panstruga R."/>
        </authorList>
    </citation>
    <scope>NUCLEOTIDE SEQUENCE [LARGE SCALE GENOMIC DNA]</scope>
    <source>
        <strain evidence="3">DH14</strain>
    </source>
</reference>
<feature type="region of interest" description="Disordered" evidence="1">
    <location>
        <begin position="405"/>
        <end position="467"/>
    </location>
</feature>
<dbReference type="AlphaFoldDB" id="N1JC77"/>
<evidence type="ECO:0000313" key="3">
    <source>
        <dbReference type="EMBL" id="CCU78359.1"/>
    </source>
</evidence>
<dbReference type="Pfam" id="PF25909">
    <property type="entry name" value="zf-C2H2_AHC1"/>
    <property type="match status" value="1"/>
</dbReference>
<gene>
    <name evidence="3" type="ORF">BGHDH14_bgh03581</name>
</gene>
<accession>N1JC77</accession>
<keyword evidence="4" id="KW-1185">Reference proteome</keyword>
<evidence type="ECO:0000256" key="1">
    <source>
        <dbReference type="SAM" id="MobiDB-lite"/>
    </source>
</evidence>
<feature type="compositionally biased region" description="Polar residues" evidence="1">
    <location>
        <begin position="518"/>
        <end position="527"/>
    </location>
</feature>
<dbReference type="STRING" id="546991.N1JC77"/>
<feature type="compositionally biased region" description="Basic and acidic residues" evidence="1">
    <location>
        <begin position="448"/>
        <end position="467"/>
    </location>
</feature>
<sequence>MANAARPLFASSPGLVAKRKRRITEKITDHEVRDVKRRNDMTALRSPVSPIENKLMTQPSELVQPPVDVDLIRFTVETQFSLEILLKHNELRLIDQELAKCQVALEQLRRCHLIPYPVSMATPESMLSVSHGTGPAVNYEDKTPLWAPAFGITDGPYTRHYAKWLIPDPIFDGPGRQSEGKSRDSEATIEGRTTRYHACDSLNRPGKSGLRRATGQKLHSLSNGYPSVKDKAGPCILTRADGQTVKLVCLDCQRDNFSSTQGFINHCRIAHRRDFKSHEEAAIASGQVVEACDPGNNVGDRASMSLNGLVHPLIRNAPSGPEAVDACKALLSRVADSKAMLREGKLPGFTSEPKLAVELTDVPLKSSPAPYLSNIWRQKQISGDLDEILLEVCQKMDIEDDLLEHESDQSDAVPTSQSHTLPTNRLHSSIPQMRVPSRVSTSSAFNSRSEKAVEFESEANKERKDRSLVEHPKHVSVPSSMVKALPHEHSVAEFVHLGPVDLELKMVNDSSIDDLSPHTISSNNAPSLVSDDGEYDEDNVESGRSEDEVDHDDDIAEINIEDEVIAQAVLVNTTGRASEGRRLRTEEKKNQVTFVNPITGTGKERLQTRHG</sequence>
<organism evidence="3 4">
    <name type="scientific">Blumeria graminis f. sp. hordei (strain DH14)</name>
    <name type="common">Barley powdery mildew</name>
    <name type="synonym">Oidium monilioides f. sp. hordei</name>
    <dbReference type="NCBI Taxonomy" id="546991"/>
    <lineage>
        <taxon>Eukaryota</taxon>
        <taxon>Fungi</taxon>
        <taxon>Dikarya</taxon>
        <taxon>Ascomycota</taxon>
        <taxon>Pezizomycotina</taxon>
        <taxon>Leotiomycetes</taxon>
        <taxon>Erysiphales</taxon>
        <taxon>Erysiphaceae</taxon>
        <taxon>Blumeria</taxon>
        <taxon>Blumeria hordei</taxon>
    </lineage>
</organism>
<feature type="compositionally biased region" description="Acidic residues" evidence="1">
    <location>
        <begin position="531"/>
        <end position="540"/>
    </location>
</feature>
<proteinExistence type="predicted"/>
<dbReference type="EMBL" id="CAUH01003986">
    <property type="protein sequence ID" value="CCU78359.1"/>
    <property type="molecule type" value="Genomic_DNA"/>
</dbReference>
<evidence type="ECO:0000259" key="2">
    <source>
        <dbReference type="Pfam" id="PF25909"/>
    </source>
</evidence>
<dbReference type="InParanoid" id="N1JC77"/>
<protein>
    <recommendedName>
        <fullName evidence="2">AHC1-like C2H2 zinc-finger domain-containing protein</fullName>
    </recommendedName>
</protein>
<feature type="compositionally biased region" description="Polar residues" evidence="1">
    <location>
        <begin position="410"/>
        <end position="431"/>
    </location>
</feature>
<dbReference type="OrthoDB" id="5355528at2759"/>
<feature type="compositionally biased region" description="Polar residues" evidence="1">
    <location>
        <begin position="438"/>
        <end position="447"/>
    </location>
</feature>
<dbReference type="InterPro" id="IPR058706">
    <property type="entry name" value="zf-C2H2_AHC1-like"/>
</dbReference>
<comment type="caution">
    <text evidence="3">The sequence shown here is derived from an EMBL/GenBank/DDBJ whole genome shotgun (WGS) entry which is preliminary data.</text>
</comment>
<name>N1JC77_BLUG1</name>
<dbReference type="Proteomes" id="UP000015441">
    <property type="component" value="Unassembled WGS sequence"/>
</dbReference>
<dbReference type="HOGENOM" id="CLU_016272_0_0_1"/>
<dbReference type="eggNOG" id="ENOG502S5YH">
    <property type="taxonomic scope" value="Eukaryota"/>
</dbReference>
<feature type="domain" description="AHC1-like C2H2 zinc-finger" evidence="2">
    <location>
        <begin position="231"/>
        <end position="288"/>
    </location>
</feature>